<dbReference type="Proteomes" id="UP000448867">
    <property type="component" value="Unassembled WGS sequence"/>
</dbReference>
<evidence type="ECO:0000313" key="1">
    <source>
        <dbReference type="EMBL" id="MRX74119.1"/>
    </source>
</evidence>
<dbReference type="AlphaFoldDB" id="A0A7X2M1D6"/>
<protein>
    <submittedName>
        <fullName evidence="1">Uncharacterized protein</fullName>
    </submittedName>
</protein>
<proteinExistence type="predicted"/>
<reference evidence="1 2" key="1">
    <citation type="submission" date="2019-11" db="EMBL/GenBank/DDBJ databases">
        <title>Bacillus lacus genome.</title>
        <authorList>
            <person name="Allen C.J."/>
            <person name="Newman J.D."/>
        </authorList>
    </citation>
    <scope>NUCLEOTIDE SEQUENCE [LARGE SCALE GENOMIC DNA]</scope>
    <source>
        <strain evidence="1 2">KCTC 33946</strain>
    </source>
</reference>
<name>A0A7X2M1D6_9BACI</name>
<evidence type="ECO:0000313" key="2">
    <source>
        <dbReference type="Proteomes" id="UP000448867"/>
    </source>
</evidence>
<comment type="caution">
    <text evidence="1">The sequence shown here is derived from an EMBL/GenBank/DDBJ whole genome shotgun (WGS) entry which is preliminary data.</text>
</comment>
<dbReference type="OrthoDB" id="9961161at2"/>
<accession>A0A7X2M1D6</accession>
<dbReference type="RefSeq" id="WP_154309573.1">
    <property type="nucleotide sequence ID" value="NZ_WKKI01000062.1"/>
</dbReference>
<organism evidence="1 2">
    <name type="scientific">Metabacillus lacus</name>
    <dbReference type="NCBI Taxonomy" id="1983721"/>
    <lineage>
        <taxon>Bacteria</taxon>
        <taxon>Bacillati</taxon>
        <taxon>Bacillota</taxon>
        <taxon>Bacilli</taxon>
        <taxon>Bacillales</taxon>
        <taxon>Bacillaceae</taxon>
        <taxon>Metabacillus</taxon>
    </lineage>
</organism>
<gene>
    <name evidence="1" type="ORF">GJU40_18520</name>
</gene>
<dbReference type="EMBL" id="WKKI01000062">
    <property type="protein sequence ID" value="MRX74119.1"/>
    <property type="molecule type" value="Genomic_DNA"/>
</dbReference>
<sequence length="127" mass="14241">MSLAEYGKILSDIGGHLKDMGRSSSKEAALSLVLTNHKTVCETTVEKLTSIKAPACICSDHEKLIKAFRQLAESYARQMKSLNSHDKVIDAETYKEGKQLEEQEFNRIVHILMSLMKNCSSLLLQQN</sequence>
<keyword evidence="2" id="KW-1185">Reference proteome</keyword>